<dbReference type="InterPro" id="IPR022616">
    <property type="entry name" value="Glyco_hydro_4_C"/>
</dbReference>
<dbReference type="InterPro" id="IPR053715">
    <property type="entry name" value="GH4_Enzyme_sf"/>
</dbReference>
<keyword evidence="10" id="KW-0408">Iron</keyword>
<dbReference type="AlphaFoldDB" id="A0A3A4NKS6"/>
<evidence type="ECO:0000256" key="12">
    <source>
        <dbReference type="RuleBase" id="RU361152"/>
    </source>
</evidence>
<accession>A0A3A4NKS6</accession>
<feature type="binding site" evidence="10">
    <location>
        <position position="225"/>
    </location>
    <ligand>
        <name>Mn(2+)</name>
        <dbReference type="ChEBI" id="CHEBI:29035"/>
    </ligand>
</feature>
<dbReference type="SUPFAM" id="SSF51735">
    <property type="entry name" value="NAD(P)-binding Rossmann-fold domains"/>
    <property type="match status" value="1"/>
</dbReference>
<keyword evidence="6 10" id="KW-0464">Manganese</keyword>
<keyword evidence="8 12" id="KW-0326">Glycosidase</keyword>
<dbReference type="InterPro" id="IPR001088">
    <property type="entry name" value="Glyco_hydro_4"/>
</dbReference>
<name>A0A3A4NKS6_ABYX5</name>
<evidence type="ECO:0000256" key="11">
    <source>
        <dbReference type="PIRSR" id="PIRSR601088-4"/>
    </source>
</evidence>
<protein>
    <recommendedName>
        <fullName evidence="13">Glycosyl hydrolase family 4 C-terminal domain-containing protein</fullName>
    </recommendedName>
</protein>
<keyword evidence="10" id="KW-0533">Nickel</keyword>
<comment type="cofactor">
    <cofactor evidence="12">
        <name>NAD(+)</name>
        <dbReference type="ChEBI" id="CHEBI:57540"/>
    </cofactor>
    <text evidence="12">Binds 1 NAD(+) per subunit.</text>
</comment>
<dbReference type="Gene3D" id="3.90.1820.10">
    <property type="entry name" value="AglA-like glucosidase"/>
    <property type="match status" value="1"/>
</dbReference>
<evidence type="ECO:0000259" key="13">
    <source>
        <dbReference type="Pfam" id="PF11975"/>
    </source>
</evidence>
<sequence length="476" mass="53529">MPKLKIVMVGGGSYQWTPVIGRDLMVHEHLRGSTFVLYDIDPQPLPVMCELMQKIAKATGTGFEVSATTDARAAFEGADFAILSITTGGYDVMEHDLAIPAKYGIFQTVGDTVGPGGLVRALRNIPVIVEIGRLMEKHCPKAWMLNLSNPMSVLTRTFLRETSIKTVGLCHELFGTMELLLEVFGLEDQRNLAAESMMGVERMLDASGSHLWQREMSVKAGGINHCIWMSELRVRGQDGFPLLRRFLADPEQFVRTMPPPPGKKERESGSLSMMMQNHRLKLDLFRIYDCLPAAGDKHVAEFYPYLLHDEKYAAERFGMSPYTIEWQRDSRAMYKNWMNWWNTGVMPLHLDRSEELASDIVVALSGGKPVQAIVNRPNTGQIANLPRDCVVETMANVDSNGIHPVEMRLPASIENLLGRHIANQELIIDVAMKGDRKLALQILLNDPLVRDLDDTEKMLNEMIEATKDYLPRFFGK</sequence>
<evidence type="ECO:0000256" key="1">
    <source>
        <dbReference type="ARBA" id="ARBA00001936"/>
    </source>
</evidence>
<keyword evidence="3 10" id="KW-0479">Metal-binding</keyword>
<evidence type="ECO:0000256" key="4">
    <source>
        <dbReference type="ARBA" id="ARBA00022801"/>
    </source>
</evidence>
<dbReference type="GO" id="GO:0046872">
    <property type="term" value="F:metal ion binding"/>
    <property type="evidence" value="ECO:0007669"/>
    <property type="project" value="UniProtKB-KW"/>
</dbReference>
<evidence type="ECO:0000256" key="2">
    <source>
        <dbReference type="ARBA" id="ARBA00010141"/>
    </source>
</evidence>
<evidence type="ECO:0000256" key="9">
    <source>
        <dbReference type="PIRSR" id="PIRSR601088-2"/>
    </source>
</evidence>
<comment type="similarity">
    <text evidence="2 12">Belongs to the glycosyl hydrolase 4 family.</text>
</comment>
<keyword evidence="4 12" id="KW-0378">Hydrolase</keyword>
<keyword evidence="10" id="KW-0170">Cobalt</keyword>
<dbReference type="Proteomes" id="UP000265882">
    <property type="component" value="Unassembled WGS sequence"/>
</dbReference>
<gene>
    <name evidence="14" type="ORF">C4520_13220</name>
</gene>
<dbReference type="SUPFAM" id="SSF56327">
    <property type="entry name" value="LDH C-terminal domain-like"/>
    <property type="match status" value="1"/>
</dbReference>
<dbReference type="InterPro" id="IPR019802">
    <property type="entry name" value="GlycHydrolase_4_CS"/>
</dbReference>
<dbReference type="GO" id="GO:0016616">
    <property type="term" value="F:oxidoreductase activity, acting on the CH-OH group of donors, NAD or NADP as acceptor"/>
    <property type="evidence" value="ECO:0007669"/>
    <property type="project" value="InterPro"/>
</dbReference>
<evidence type="ECO:0000256" key="6">
    <source>
        <dbReference type="ARBA" id="ARBA00023211"/>
    </source>
</evidence>
<dbReference type="PANTHER" id="PTHR32092">
    <property type="entry name" value="6-PHOSPHO-BETA-GLUCOSIDASE-RELATED"/>
    <property type="match status" value="1"/>
</dbReference>
<feature type="site" description="Increases basicity of active site Tyr" evidence="11">
    <location>
        <position position="111"/>
    </location>
</feature>
<dbReference type="PROSITE" id="PS01324">
    <property type="entry name" value="GLYCOSYL_HYDROL_F4"/>
    <property type="match status" value="1"/>
</dbReference>
<dbReference type="GO" id="GO:0004553">
    <property type="term" value="F:hydrolase activity, hydrolyzing O-glycosyl compounds"/>
    <property type="evidence" value="ECO:0007669"/>
    <property type="project" value="InterPro"/>
</dbReference>
<dbReference type="PRINTS" id="PR00732">
    <property type="entry name" value="GLHYDRLASE4"/>
</dbReference>
<feature type="domain" description="Glycosyl hydrolase family 4 C-terminal" evidence="13">
    <location>
        <begin position="222"/>
        <end position="449"/>
    </location>
</feature>
<dbReference type="InterPro" id="IPR015955">
    <property type="entry name" value="Lactate_DH/Glyco_Ohase_4_C"/>
</dbReference>
<dbReference type="EMBL" id="QZKU01000092">
    <property type="protein sequence ID" value="RJP19145.1"/>
    <property type="molecule type" value="Genomic_DNA"/>
</dbReference>
<evidence type="ECO:0000256" key="5">
    <source>
        <dbReference type="ARBA" id="ARBA00023027"/>
    </source>
</evidence>
<evidence type="ECO:0000313" key="14">
    <source>
        <dbReference type="EMBL" id="RJP19145.1"/>
    </source>
</evidence>
<evidence type="ECO:0000256" key="10">
    <source>
        <dbReference type="PIRSR" id="PIRSR601088-3"/>
    </source>
</evidence>
<reference evidence="14 15" key="1">
    <citation type="journal article" date="2017" name="ISME J.">
        <title>Energy and carbon metabolisms in a deep terrestrial subsurface fluid microbial community.</title>
        <authorList>
            <person name="Momper L."/>
            <person name="Jungbluth S.P."/>
            <person name="Lee M.D."/>
            <person name="Amend J.P."/>
        </authorList>
    </citation>
    <scope>NUCLEOTIDE SEQUENCE [LARGE SCALE GENOMIC DNA]</scope>
    <source>
        <strain evidence="14">SURF_5</strain>
    </source>
</reference>
<keyword evidence="5 12" id="KW-0520">NAD</keyword>
<dbReference type="PANTHER" id="PTHR32092:SF2">
    <property type="entry name" value="ALPHA-GALACTURONIDASE"/>
    <property type="match status" value="1"/>
</dbReference>
<feature type="binding site" evidence="9">
    <location>
        <position position="149"/>
    </location>
    <ligand>
        <name>substrate</name>
    </ligand>
</feature>
<comment type="caution">
    <text evidence="14">The sequence shown here is derived from an EMBL/GenBank/DDBJ whole genome shotgun (WGS) entry which is preliminary data.</text>
</comment>
<dbReference type="GO" id="GO:0005975">
    <property type="term" value="P:carbohydrate metabolic process"/>
    <property type="evidence" value="ECO:0007669"/>
    <property type="project" value="InterPro"/>
</dbReference>
<proteinExistence type="inferred from homology"/>
<feature type="binding site" evidence="10">
    <location>
        <position position="170"/>
    </location>
    <ligand>
        <name>Mn(2+)</name>
        <dbReference type="ChEBI" id="CHEBI:29035"/>
    </ligand>
</feature>
<dbReference type="Pfam" id="PF11975">
    <property type="entry name" value="Glyco_hydro_4C"/>
    <property type="match status" value="1"/>
</dbReference>
<comment type="cofactor">
    <cofactor evidence="1">
        <name>Mn(2+)</name>
        <dbReference type="ChEBI" id="CHEBI:29035"/>
    </cofactor>
</comment>
<evidence type="ECO:0000256" key="8">
    <source>
        <dbReference type="ARBA" id="ARBA00023295"/>
    </source>
</evidence>
<evidence type="ECO:0000313" key="15">
    <source>
        <dbReference type="Proteomes" id="UP000265882"/>
    </source>
</evidence>
<evidence type="ECO:0000256" key="3">
    <source>
        <dbReference type="ARBA" id="ARBA00022723"/>
    </source>
</evidence>
<organism evidence="14 15">
    <name type="scientific">Abyssobacteria bacterium (strain SURF_5)</name>
    <dbReference type="NCBI Taxonomy" id="2093360"/>
    <lineage>
        <taxon>Bacteria</taxon>
        <taxon>Pseudomonadati</taxon>
        <taxon>Candidatus Hydrogenedentota</taxon>
        <taxon>Candidatus Abyssobacteria</taxon>
    </lineage>
</organism>
<evidence type="ECO:0000256" key="7">
    <source>
        <dbReference type="ARBA" id="ARBA00023277"/>
    </source>
</evidence>
<dbReference type="Pfam" id="PF02056">
    <property type="entry name" value="Glyco_hydro_4"/>
    <property type="match status" value="1"/>
</dbReference>
<dbReference type="InterPro" id="IPR036291">
    <property type="entry name" value="NAD(P)-bd_dom_sf"/>
</dbReference>
<keyword evidence="7" id="KW-0119">Carbohydrate metabolism</keyword>